<keyword evidence="7 13" id="KW-0472">Membrane</keyword>
<feature type="non-terminal residue" evidence="15">
    <location>
        <position position="334"/>
    </location>
</feature>
<evidence type="ECO:0000256" key="12">
    <source>
        <dbReference type="RuleBase" id="RU000688"/>
    </source>
</evidence>
<accession>A0A067R841</accession>
<evidence type="ECO:0000313" key="16">
    <source>
        <dbReference type="Proteomes" id="UP000027135"/>
    </source>
</evidence>
<evidence type="ECO:0000256" key="4">
    <source>
        <dbReference type="ARBA" id="ARBA00022692"/>
    </source>
</evidence>
<dbReference type="Pfam" id="PF00001">
    <property type="entry name" value="7tm_1"/>
    <property type="match status" value="1"/>
</dbReference>
<keyword evidence="10" id="KW-0325">Glycoprotein</keyword>
<dbReference type="PROSITE" id="PS00237">
    <property type="entry name" value="G_PROTEIN_RECEP_F1_1"/>
    <property type="match status" value="1"/>
</dbReference>
<name>A0A067R841_ZOONE</name>
<keyword evidence="8" id="KW-1015">Disulfide bond</keyword>
<sequence>ETEYVPYNKRPETYIVPIVFALIFFVGVVGNGTLVLIFIRHRKMRNVPNTYIFSLALGDLLVIVTCVPFISTLYTLESWPYGEVICKVSESAKDVSIGVSVFTLTALSAERYYAIVNPIRRHVAGRVSTKPVTQFTTIGVWALAVLLAVPAAVFSYVPEISLNTNKTIKICHPYPEELGKVYVQTMVMVKFLSYYAIPLIIIACFYIMMAHHLILSAKNMPGEMQGLSSQIRARKKVSKMVLAFVIIFILCFLPYHIFNLWFNFNPKSEEDYNDFWNVFRIIGFCLSFINSCINPITLYCISGKFRKHFNRYLFRSCTKGRHTLSLRGNSGTMC</sequence>
<keyword evidence="9 12" id="KW-0675">Receptor</keyword>
<evidence type="ECO:0000256" key="5">
    <source>
        <dbReference type="ARBA" id="ARBA00022989"/>
    </source>
</evidence>
<keyword evidence="6 12" id="KW-0297">G-protein coupled receptor</keyword>
<feature type="transmembrane region" description="Helical" evidence="13">
    <location>
        <begin position="237"/>
        <end position="258"/>
    </location>
</feature>
<dbReference type="OMA" id="TNKGRTG"/>
<feature type="domain" description="G-protein coupled receptors family 1 profile" evidence="14">
    <location>
        <begin position="30"/>
        <end position="298"/>
    </location>
</feature>
<evidence type="ECO:0000256" key="8">
    <source>
        <dbReference type="ARBA" id="ARBA00023157"/>
    </source>
</evidence>
<dbReference type="PROSITE" id="PS50262">
    <property type="entry name" value="G_PROTEIN_RECEP_F1_2"/>
    <property type="match status" value="1"/>
</dbReference>
<protein>
    <recommendedName>
        <fullName evidence="14">G-protein coupled receptors family 1 profile domain-containing protein</fullName>
    </recommendedName>
</protein>
<evidence type="ECO:0000256" key="10">
    <source>
        <dbReference type="ARBA" id="ARBA00023180"/>
    </source>
</evidence>
<comment type="similarity">
    <text evidence="2 12">Belongs to the G-protein coupled receptor 1 family.</text>
</comment>
<evidence type="ECO:0000256" key="7">
    <source>
        <dbReference type="ARBA" id="ARBA00023136"/>
    </source>
</evidence>
<keyword evidence="5 13" id="KW-1133">Transmembrane helix</keyword>
<evidence type="ECO:0000256" key="11">
    <source>
        <dbReference type="ARBA" id="ARBA00023224"/>
    </source>
</evidence>
<evidence type="ECO:0000256" key="3">
    <source>
        <dbReference type="ARBA" id="ARBA00022475"/>
    </source>
</evidence>
<dbReference type="PANTHER" id="PTHR45695">
    <property type="entry name" value="LEUCOKININ RECEPTOR-RELATED"/>
    <property type="match status" value="1"/>
</dbReference>
<feature type="non-terminal residue" evidence="15">
    <location>
        <position position="1"/>
    </location>
</feature>
<dbReference type="GO" id="GO:0008188">
    <property type="term" value="F:neuropeptide receptor activity"/>
    <property type="evidence" value="ECO:0007669"/>
    <property type="project" value="TreeGrafter"/>
</dbReference>
<dbReference type="PRINTS" id="PR00237">
    <property type="entry name" value="GPCRRHODOPSN"/>
</dbReference>
<dbReference type="FunCoup" id="A0A067R841">
    <property type="interactions" value="141"/>
</dbReference>
<evidence type="ECO:0000256" key="2">
    <source>
        <dbReference type="ARBA" id="ARBA00010663"/>
    </source>
</evidence>
<dbReference type="InParanoid" id="A0A067R841"/>
<dbReference type="Gene3D" id="1.20.1070.10">
    <property type="entry name" value="Rhodopsin 7-helix transmembrane proteins"/>
    <property type="match status" value="1"/>
</dbReference>
<reference evidence="15 16" key="1">
    <citation type="journal article" date="2014" name="Nat. Commun.">
        <title>Molecular traces of alternative social organization in a termite genome.</title>
        <authorList>
            <person name="Terrapon N."/>
            <person name="Li C."/>
            <person name="Robertson H.M."/>
            <person name="Ji L."/>
            <person name="Meng X."/>
            <person name="Booth W."/>
            <person name="Chen Z."/>
            <person name="Childers C.P."/>
            <person name="Glastad K.M."/>
            <person name="Gokhale K."/>
            <person name="Gowin J."/>
            <person name="Gronenberg W."/>
            <person name="Hermansen R.A."/>
            <person name="Hu H."/>
            <person name="Hunt B.G."/>
            <person name="Huylmans A.K."/>
            <person name="Khalil S.M."/>
            <person name="Mitchell R.D."/>
            <person name="Munoz-Torres M.C."/>
            <person name="Mustard J.A."/>
            <person name="Pan H."/>
            <person name="Reese J.T."/>
            <person name="Scharf M.E."/>
            <person name="Sun F."/>
            <person name="Vogel H."/>
            <person name="Xiao J."/>
            <person name="Yang W."/>
            <person name="Yang Z."/>
            <person name="Yang Z."/>
            <person name="Zhou J."/>
            <person name="Zhu J."/>
            <person name="Brent C.S."/>
            <person name="Elsik C.G."/>
            <person name="Goodisman M.A."/>
            <person name="Liberles D.A."/>
            <person name="Roe R.M."/>
            <person name="Vargo E.L."/>
            <person name="Vilcinskas A."/>
            <person name="Wang J."/>
            <person name="Bornberg-Bauer E."/>
            <person name="Korb J."/>
            <person name="Zhang G."/>
            <person name="Liebig J."/>
        </authorList>
    </citation>
    <scope>NUCLEOTIDE SEQUENCE [LARGE SCALE GENOMIC DNA]</scope>
    <source>
        <tissue evidence="15">Whole organism</tissue>
    </source>
</reference>
<feature type="transmembrane region" description="Helical" evidence="13">
    <location>
        <begin position="95"/>
        <end position="114"/>
    </location>
</feature>
<dbReference type="PANTHER" id="PTHR45695:SF26">
    <property type="entry name" value="NEUROPEPTIDE CCHAMIDE-1 RECEPTOR"/>
    <property type="match status" value="1"/>
</dbReference>
<feature type="transmembrane region" description="Helical" evidence="13">
    <location>
        <begin position="192"/>
        <end position="216"/>
    </location>
</feature>
<dbReference type="AlphaFoldDB" id="A0A067R841"/>
<dbReference type="GO" id="GO:0005886">
    <property type="term" value="C:plasma membrane"/>
    <property type="evidence" value="ECO:0007669"/>
    <property type="project" value="UniProtKB-SubCell"/>
</dbReference>
<keyword evidence="3" id="KW-1003">Cell membrane</keyword>
<evidence type="ECO:0000256" key="6">
    <source>
        <dbReference type="ARBA" id="ARBA00023040"/>
    </source>
</evidence>
<keyword evidence="11 12" id="KW-0807">Transducer</keyword>
<dbReference type="Proteomes" id="UP000027135">
    <property type="component" value="Unassembled WGS sequence"/>
</dbReference>
<feature type="transmembrane region" description="Helical" evidence="13">
    <location>
        <begin position="135"/>
        <end position="157"/>
    </location>
</feature>
<dbReference type="InterPro" id="IPR017452">
    <property type="entry name" value="GPCR_Rhodpsn_7TM"/>
</dbReference>
<keyword evidence="16" id="KW-1185">Reference proteome</keyword>
<evidence type="ECO:0000256" key="1">
    <source>
        <dbReference type="ARBA" id="ARBA00004651"/>
    </source>
</evidence>
<dbReference type="InterPro" id="IPR001556">
    <property type="entry name" value="Bombsn_rcpt-like"/>
</dbReference>
<feature type="transmembrane region" description="Helical" evidence="13">
    <location>
        <begin position="278"/>
        <end position="301"/>
    </location>
</feature>
<dbReference type="PRINTS" id="PR00358">
    <property type="entry name" value="BOMBESINR"/>
</dbReference>
<dbReference type="eggNOG" id="KOG4219">
    <property type="taxonomic scope" value="Eukaryota"/>
</dbReference>
<evidence type="ECO:0000313" key="15">
    <source>
        <dbReference type="EMBL" id="KDR14578.1"/>
    </source>
</evidence>
<keyword evidence="4 12" id="KW-0812">Transmembrane</keyword>
<feature type="transmembrane region" description="Helical" evidence="13">
    <location>
        <begin position="14"/>
        <end position="39"/>
    </location>
</feature>
<evidence type="ECO:0000259" key="14">
    <source>
        <dbReference type="PROSITE" id="PS50262"/>
    </source>
</evidence>
<dbReference type="EMBL" id="KK852871">
    <property type="protein sequence ID" value="KDR14578.1"/>
    <property type="molecule type" value="Genomic_DNA"/>
</dbReference>
<dbReference type="CDD" id="cd15927">
    <property type="entry name" value="7tmA_Bombesin_R-like"/>
    <property type="match status" value="1"/>
</dbReference>
<dbReference type="InterPro" id="IPR000276">
    <property type="entry name" value="GPCR_Rhodpsn"/>
</dbReference>
<evidence type="ECO:0000256" key="9">
    <source>
        <dbReference type="ARBA" id="ARBA00023170"/>
    </source>
</evidence>
<comment type="subcellular location">
    <subcellularLocation>
        <location evidence="1">Cell membrane</location>
        <topology evidence="1">Multi-pass membrane protein</topology>
    </subcellularLocation>
</comment>
<dbReference type="SUPFAM" id="SSF81321">
    <property type="entry name" value="Family A G protein-coupled receptor-like"/>
    <property type="match status" value="1"/>
</dbReference>
<organism evidence="15 16">
    <name type="scientific">Zootermopsis nevadensis</name>
    <name type="common">Dampwood termite</name>
    <dbReference type="NCBI Taxonomy" id="136037"/>
    <lineage>
        <taxon>Eukaryota</taxon>
        <taxon>Metazoa</taxon>
        <taxon>Ecdysozoa</taxon>
        <taxon>Arthropoda</taxon>
        <taxon>Hexapoda</taxon>
        <taxon>Insecta</taxon>
        <taxon>Pterygota</taxon>
        <taxon>Neoptera</taxon>
        <taxon>Polyneoptera</taxon>
        <taxon>Dictyoptera</taxon>
        <taxon>Blattodea</taxon>
        <taxon>Blattoidea</taxon>
        <taxon>Termitoidae</taxon>
        <taxon>Termopsidae</taxon>
        <taxon>Zootermopsis</taxon>
    </lineage>
</organism>
<feature type="transmembrane region" description="Helical" evidence="13">
    <location>
        <begin position="51"/>
        <end position="75"/>
    </location>
</feature>
<gene>
    <name evidence="15" type="ORF">L798_11307</name>
</gene>
<proteinExistence type="inferred from homology"/>
<evidence type="ECO:0000256" key="13">
    <source>
        <dbReference type="SAM" id="Phobius"/>
    </source>
</evidence>